<dbReference type="PANTHER" id="PTHR44419">
    <property type="entry name" value="PROTOCHLOROPHYLLIDE REDUCTASE C, CHLOROPLASTIC"/>
    <property type="match status" value="1"/>
</dbReference>
<dbReference type="AlphaFoldDB" id="A0A830BZV0"/>
<gene>
    <name evidence="3" type="ORF">PHJA_001366000</name>
</gene>
<evidence type="ECO:0000256" key="1">
    <source>
        <dbReference type="ARBA" id="ARBA00022857"/>
    </source>
</evidence>
<evidence type="ECO:0000313" key="4">
    <source>
        <dbReference type="Proteomes" id="UP000653305"/>
    </source>
</evidence>
<dbReference type="OrthoDB" id="191139at2759"/>
<accession>A0A830BZV0</accession>
<dbReference type="PANTHER" id="PTHR44419:SF19">
    <property type="entry name" value="PROTOCHLOROPHYLLIDE REDUCTASE A, CHLOROPLASTIC"/>
    <property type="match status" value="1"/>
</dbReference>
<proteinExistence type="predicted"/>
<reference evidence="3" key="1">
    <citation type="submission" date="2020-07" db="EMBL/GenBank/DDBJ databases">
        <title>Ethylene signaling mediates host invasion by parasitic plants.</title>
        <authorList>
            <person name="Yoshida S."/>
        </authorList>
    </citation>
    <scope>NUCLEOTIDE SEQUENCE</scope>
    <source>
        <strain evidence="3">Okayama</strain>
    </source>
</reference>
<dbReference type="InterPro" id="IPR005979">
    <property type="entry name" value="Prochl_reduct"/>
</dbReference>
<dbReference type="EMBL" id="BMAC01000272">
    <property type="protein sequence ID" value="GFP92219.1"/>
    <property type="molecule type" value="Genomic_DNA"/>
</dbReference>
<sequence length="166" mass="18619">MKESDFSSKRLIIVCSITGNTNMLAGNIPPKANLGDLRGLQGELNGPNNSPMIDGGDFDGAKAYKDSRVCNMLTMQEFHRRYHEETGIIFASLYPGCIATARLFREHTPLFRLLFPPFQKFIIKGVRVRGRSQKKTCSGCEQSKLYKVRCLLELEQGPSFICEPVV</sequence>
<evidence type="ECO:0000313" key="3">
    <source>
        <dbReference type="EMBL" id="GFP92219.1"/>
    </source>
</evidence>
<protein>
    <submittedName>
        <fullName evidence="3">Protochlorophyllide reductase chloroplastic</fullName>
    </submittedName>
</protein>
<keyword evidence="1" id="KW-0521">NADP</keyword>
<keyword evidence="4" id="KW-1185">Reference proteome</keyword>
<dbReference type="Gene3D" id="3.40.50.720">
    <property type="entry name" value="NAD(P)-binding Rossmann-like Domain"/>
    <property type="match status" value="1"/>
</dbReference>
<evidence type="ECO:0000256" key="2">
    <source>
        <dbReference type="ARBA" id="ARBA00023002"/>
    </source>
</evidence>
<comment type="caution">
    <text evidence="3">The sequence shown here is derived from an EMBL/GenBank/DDBJ whole genome shotgun (WGS) entry which is preliminary data.</text>
</comment>
<dbReference type="Proteomes" id="UP000653305">
    <property type="component" value="Unassembled WGS sequence"/>
</dbReference>
<keyword evidence="2" id="KW-0560">Oxidoreductase</keyword>
<name>A0A830BZV0_9LAMI</name>
<organism evidence="3 4">
    <name type="scientific">Phtheirospermum japonicum</name>
    <dbReference type="NCBI Taxonomy" id="374723"/>
    <lineage>
        <taxon>Eukaryota</taxon>
        <taxon>Viridiplantae</taxon>
        <taxon>Streptophyta</taxon>
        <taxon>Embryophyta</taxon>
        <taxon>Tracheophyta</taxon>
        <taxon>Spermatophyta</taxon>
        <taxon>Magnoliopsida</taxon>
        <taxon>eudicotyledons</taxon>
        <taxon>Gunneridae</taxon>
        <taxon>Pentapetalae</taxon>
        <taxon>asterids</taxon>
        <taxon>lamiids</taxon>
        <taxon>Lamiales</taxon>
        <taxon>Orobanchaceae</taxon>
        <taxon>Orobanchaceae incertae sedis</taxon>
        <taxon>Phtheirospermum</taxon>
    </lineage>
</organism>
<dbReference type="GO" id="GO:0016630">
    <property type="term" value="F:protochlorophyllide reductase activity"/>
    <property type="evidence" value="ECO:0007669"/>
    <property type="project" value="InterPro"/>
</dbReference>